<proteinExistence type="predicted"/>
<dbReference type="InterPro" id="IPR000835">
    <property type="entry name" value="HTH_MarR-typ"/>
</dbReference>
<dbReference type="RefSeq" id="WP_232403028.1">
    <property type="nucleotide sequence ID" value="NZ_CP102173.1"/>
</dbReference>
<dbReference type="EMBL" id="CP102173">
    <property type="protein sequence ID" value="UUP13925.1"/>
    <property type="molecule type" value="Genomic_DNA"/>
</dbReference>
<organism evidence="2 3">
    <name type="scientific">Aeromicrobium wangtongii</name>
    <dbReference type="NCBI Taxonomy" id="2969247"/>
    <lineage>
        <taxon>Bacteria</taxon>
        <taxon>Bacillati</taxon>
        <taxon>Actinomycetota</taxon>
        <taxon>Actinomycetes</taxon>
        <taxon>Propionibacteriales</taxon>
        <taxon>Nocardioidaceae</taxon>
        <taxon>Aeromicrobium</taxon>
    </lineage>
</organism>
<dbReference type="InterPro" id="IPR036388">
    <property type="entry name" value="WH-like_DNA-bd_sf"/>
</dbReference>
<protein>
    <submittedName>
        <fullName evidence="2">MarR family transcriptional regulator</fullName>
    </submittedName>
</protein>
<evidence type="ECO:0000259" key="1">
    <source>
        <dbReference type="SMART" id="SM00347"/>
    </source>
</evidence>
<accession>A0ABY5M6Z0</accession>
<dbReference type="Pfam" id="PF12802">
    <property type="entry name" value="MarR_2"/>
    <property type="match status" value="1"/>
</dbReference>
<dbReference type="InterPro" id="IPR011991">
    <property type="entry name" value="ArsR-like_HTH"/>
</dbReference>
<evidence type="ECO:0000313" key="3">
    <source>
        <dbReference type="Proteomes" id="UP001316184"/>
    </source>
</evidence>
<dbReference type="SMART" id="SM00347">
    <property type="entry name" value="HTH_MARR"/>
    <property type="match status" value="1"/>
</dbReference>
<reference evidence="2 3" key="1">
    <citation type="submission" date="2022-08" db="EMBL/GenBank/DDBJ databases">
        <title>novel species in genus Aeromicrobium.</title>
        <authorList>
            <person name="Ye L."/>
        </authorList>
    </citation>
    <scope>NUCLEOTIDE SEQUENCE [LARGE SCALE GENOMIC DNA]</scope>
    <source>
        <strain evidence="3">zg-Y1379</strain>
    </source>
</reference>
<evidence type="ECO:0000313" key="2">
    <source>
        <dbReference type="EMBL" id="UUP13925.1"/>
    </source>
</evidence>
<dbReference type="Proteomes" id="UP001316184">
    <property type="component" value="Chromosome"/>
</dbReference>
<keyword evidence="3" id="KW-1185">Reference proteome</keyword>
<gene>
    <name evidence="2" type="ORF">NQV15_01030</name>
</gene>
<feature type="domain" description="HTH marR-type" evidence="1">
    <location>
        <begin position="32"/>
        <end position="132"/>
    </location>
</feature>
<dbReference type="InterPro" id="IPR036390">
    <property type="entry name" value="WH_DNA-bd_sf"/>
</dbReference>
<name>A0ABY5M6Z0_9ACTN</name>
<dbReference type="CDD" id="cd00090">
    <property type="entry name" value="HTH_ARSR"/>
    <property type="match status" value="1"/>
</dbReference>
<dbReference type="Gene3D" id="1.10.10.10">
    <property type="entry name" value="Winged helix-like DNA-binding domain superfamily/Winged helix DNA-binding domain"/>
    <property type="match status" value="1"/>
</dbReference>
<dbReference type="SUPFAM" id="SSF46785">
    <property type="entry name" value="Winged helix' DNA-binding domain"/>
    <property type="match status" value="1"/>
</dbReference>
<sequence length="153" mass="16096">MPPKDAPSSAALAQLADAVVELAHQLDLRSPELRDVVPLTGTEIAVIRQIHRAPRSTPSQIAESTGLRRSNVSTAIRALEAGGLVVREQLAGNARSVALVPTARAAESVARINAYWAALLHDVPADLLRAGVEAAPALAGISRAIVRRADPER</sequence>